<reference evidence="7" key="1">
    <citation type="journal article" date="2014" name="Int. J. Syst. Evol. Microbiol.">
        <title>Complete genome sequence of Corynebacterium casei LMG S-19264T (=DSM 44701T), isolated from a smear-ripened cheese.</title>
        <authorList>
            <consortium name="US DOE Joint Genome Institute (JGI-PGF)"/>
            <person name="Walter F."/>
            <person name="Albersmeier A."/>
            <person name="Kalinowski J."/>
            <person name="Ruckert C."/>
        </authorList>
    </citation>
    <scope>NUCLEOTIDE SEQUENCE</scope>
    <source>
        <strain evidence="7">KCTC 32182</strain>
    </source>
</reference>
<evidence type="ECO:0000256" key="4">
    <source>
        <dbReference type="ARBA" id="ARBA00023136"/>
    </source>
</evidence>
<keyword evidence="4" id="KW-0472">Membrane</keyword>
<sequence>MTHATITTPPSRPWALNAWWRDGVAWSCSALTIAAIVGLESLPAIEHAKPEQPAIEIQLADIKDLPPDPPPPPKAVPQPQTPPERTPVATPQPQALAPSPSPVAAQPVPAPAPAPVAPAAKTEAPRVEPPRPVSNASANHGYEARVRALIEGRKAYPTGRQAAIEKPRGTVHVCVNVSRSGASQGVSIKEGSGSALLDTAAKRLLQSIDYPPFGEAVFAGEDTHTICTELNYEPPTS</sequence>
<dbReference type="RefSeq" id="WP_189532370.1">
    <property type="nucleotide sequence ID" value="NZ_BMYX01000005.1"/>
</dbReference>
<evidence type="ECO:0000313" key="7">
    <source>
        <dbReference type="EMBL" id="GGY11140.1"/>
    </source>
</evidence>
<dbReference type="Pfam" id="PF03544">
    <property type="entry name" value="TonB_C"/>
    <property type="match status" value="1"/>
</dbReference>
<dbReference type="InterPro" id="IPR037682">
    <property type="entry name" value="TonB_C"/>
</dbReference>
<dbReference type="Proteomes" id="UP000645257">
    <property type="component" value="Unassembled WGS sequence"/>
</dbReference>
<reference evidence="7" key="2">
    <citation type="submission" date="2020-09" db="EMBL/GenBank/DDBJ databases">
        <authorList>
            <person name="Sun Q."/>
            <person name="Kim S."/>
        </authorList>
    </citation>
    <scope>NUCLEOTIDE SEQUENCE</scope>
    <source>
        <strain evidence="7">KCTC 32182</strain>
    </source>
</reference>
<dbReference type="GO" id="GO:0016020">
    <property type="term" value="C:membrane"/>
    <property type="evidence" value="ECO:0007669"/>
    <property type="project" value="UniProtKB-SubCell"/>
</dbReference>
<proteinExistence type="predicted"/>
<feature type="compositionally biased region" description="Pro residues" evidence="5">
    <location>
        <begin position="67"/>
        <end position="85"/>
    </location>
</feature>
<evidence type="ECO:0000256" key="3">
    <source>
        <dbReference type="ARBA" id="ARBA00022989"/>
    </source>
</evidence>
<dbReference type="SUPFAM" id="SSF74653">
    <property type="entry name" value="TolA/TonB C-terminal domain"/>
    <property type="match status" value="1"/>
</dbReference>
<gene>
    <name evidence="7" type="ORF">GCM10011289_12530</name>
</gene>
<evidence type="ECO:0000259" key="6">
    <source>
        <dbReference type="Pfam" id="PF03544"/>
    </source>
</evidence>
<dbReference type="GO" id="GO:0055085">
    <property type="term" value="P:transmembrane transport"/>
    <property type="evidence" value="ECO:0007669"/>
    <property type="project" value="InterPro"/>
</dbReference>
<comment type="caution">
    <text evidence="7">The sequence shown here is derived from an EMBL/GenBank/DDBJ whole genome shotgun (WGS) entry which is preliminary data.</text>
</comment>
<keyword evidence="3" id="KW-1133">Transmembrane helix</keyword>
<dbReference type="PRINTS" id="PR01217">
    <property type="entry name" value="PRICHEXTENSN"/>
</dbReference>
<evidence type="ECO:0000256" key="1">
    <source>
        <dbReference type="ARBA" id="ARBA00004167"/>
    </source>
</evidence>
<accession>A0A918U8R0</accession>
<organism evidence="7 8">
    <name type="scientific">Paludibacterium paludis</name>
    <dbReference type="NCBI Taxonomy" id="1225769"/>
    <lineage>
        <taxon>Bacteria</taxon>
        <taxon>Pseudomonadati</taxon>
        <taxon>Pseudomonadota</taxon>
        <taxon>Betaproteobacteria</taxon>
        <taxon>Neisseriales</taxon>
        <taxon>Chromobacteriaceae</taxon>
        <taxon>Paludibacterium</taxon>
    </lineage>
</organism>
<name>A0A918U8R0_9NEIS</name>
<dbReference type="Gene3D" id="3.30.1150.10">
    <property type="match status" value="1"/>
</dbReference>
<evidence type="ECO:0000256" key="2">
    <source>
        <dbReference type="ARBA" id="ARBA00022692"/>
    </source>
</evidence>
<feature type="domain" description="TonB C-terminal" evidence="6">
    <location>
        <begin position="155"/>
        <end position="213"/>
    </location>
</feature>
<feature type="compositionally biased region" description="Low complexity" evidence="5">
    <location>
        <begin position="89"/>
        <end position="107"/>
    </location>
</feature>
<dbReference type="AlphaFoldDB" id="A0A918U8R0"/>
<dbReference type="NCBIfam" id="TIGR01352">
    <property type="entry name" value="tonB_Cterm"/>
    <property type="match status" value="1"/>
</dbReference>
<evidence type="ECO:0000313" key="8">
    <source>
        <dbReference type="Proteomes" id="UP000645257"/>
    </source>
</evidence>
<dbReference type="EMBL" id="BMYX01000005">
    <property type="protein sequence ID" value="GGY11140.1"/>
    <property type="molecule type" value="Genomic_DNA"/>
</dbReference>
<evidence type="ECO:0000256" key="5">
    <source>
        <dbReference type="SAM" id="MobiDB-lite"/>
    </source>
</evidence>
<dbReference type="InterPro" id="IPR006260">
    <property type="entry name" value="TonB/TolA_C"/>
</dbReference>
<comment type="subcellular location">
    <subcellularLocation>
        <location evidence="1">Membrane</location>
        <topology evidence="1">Single-pass membrane protein</topology>
    </subcellularLocation>
</comment>
<protein>
    <recommendedName>
        <fullName evidence="6">TonB C-terminal domain-containing protein</fullName>
    </recommendedName>
</protein>
<keyword evidence="8" id="KW-1185">Reference proteome</keyword>
<keyword evidence="2" id="KW-0812">Transmembrane</keyword>
<feature type="region of interest" description="Disordered" evidence="5">
    <location>
        <begin position="62"/>
        <end position="137"/>
    </location>
</feature>